<dbReference type="GO" id="GO:0036498">
    <property type="term" value="P:IRE1-mediated unfolded protein response"/>
    <property type="evidence" value="ECO:0007669"/>
    <property type="project" value="TreeGrafter"/>
</dbReference>
<proteinExistence type="predicted"/>
<dbReference type="InterPro" id="IPR035674">
    <property type="entry name" value="ERdj5_TRX_C"/>
</dbReference>
<dbReference type="GO" id="GO:0016671">
    <property type="term" value="F:oxidoreductase activity, acting on a sulfur group of donors, disulfide as acceptor"/>
    <property type="evidence" value="ECO:0007669"/>
    <property type="project" value="TreeGrafter"/>
</dbReference>
<accession>A0A6S7G3E2</accession>
<dbReference type="PROSITE" id="PS51352">
    <property type="entry name" value="THIOREDOXIN_2"/>
    <property type="match status" value="2"/>
</dbReference>
<dbReference type="AlphaFoldDB" id="A0A6S7G3E2"/>
<dbReference type="GO" id="GO:0005788">
    <property type="term" value="C:endoplasmic reticulum lumen"/>
    <property type="evidence" value="ECO:0007669"/>
    <property type="project" value="TreeGrafter"/>
</dbReference>
<dbReference type="SUPFAM" id="SSF52833">
    <property type="entry name" value="Thioredoxin-like"/>
    <property type="match status" value="4"/>
</dbReference>
<dbReference type="InterPro" id="IPR017937">
    <property type="entry name" value="Thioredoxin_CS"/>
</dbReference>
<dbReference type="GO" id="GO:0015035">
    <property type="term" value="F:protein-disulfide reductase activity"/>
    <property type="evidence" value="ECO:0007669"/>
    <property type="project" value="TreeGrafter"/>
</dbReference>
<dbReference type="InterPro" id="IPR052460">
    <property type="entry name" value="ER_disulfide_reductase"/>
</dbReference>
<dbReference type="GO" id="GO:0051787">
    <property type="term" value="F:misfolded protein binding"/>
    <property type="evidence" value="ECO:0007669"/>
    <property type="project" value="TreeGrafter"/>
</dbReference>
<comment type="caution">
    <text evidence="2">The sequence shown here is derived from an EMBL/GenBank/DDBJ whole genome shotgun (WGS) entry which is preliminary data.</text>
</comment>
<name>A0A6S7G3E2_PARCT</name>
<dbReference type="InterPro" id="IPR013766">
    <property type="entry name" value="Thioredoxin_domain"/>
</dbReference>
<dbReference type="FunFam" id="3.40.30.10:FF:000087">
    <property type="entry name" value="DnaJ homolog subfamily C member 10"/>
    <property type="match status" value="1"/>
</dbReference>
<organism evidence="2 3">
    <name type="scientific">Paramuricea clavata</name>
    <name type="common">Red gorgonian</name>
    <name type="synonym">Violescent sea-whip</name>
    <dbReference type="NCBI Taxonomy" id="317549"/>
    <lineage>
        <taxon>Eukaryota</taxon>
        <taxon>Metazoa</taxon>
        <taxon>Cnidaria</taxon>
        <taxon>Anthozoa</taxon>
        <taxon>Octocorallia</taxon>
        <taxon>Malacalcyonacea</taxon>
        <taxon>Plexauridae</taxon>
        <taxon>Paramuricea</taxon>
    </lineage>
</organism>
<sequence>GEFFRGTRTTDSIINYILDSLDVVLVDLHFDQFDAEIDASDVPWLITFCDPTDETDCLSHESQIKISAVLNNMVTVGSVDCANEEALCKFLGRRSGVVFYPAKEVTPERETVVEEYHSQDVIQAVLGLLPNLISVDDESFKMVGLTPEPWLIHFGKGDVKALEMRKLPSLLPEFQVGHVDCVQFPALCEIHHVHKYPSVALFKQNGAYEWHHGRYTAQDIAVFARDTSSSKVFTLGPDSFPNPVTTGEENWFVDFFAPWCPPCMKLLPEWRKASKMYNDENNEVKFGTVDCTVHKTLCQQYNIRSYPSTVFYNNTMPHSFRGRHSVDSLIEFIEDTLRPSSQLLTPESFDALVGGKAKGETWLVDFHAPWCSHCQELAPVWNKLAKKLKGEASVGSIDCQKYNSFCTRHGIQSFPTIRLYPHSSEGVRRSVHYQGWHNLDSLHSWAFRYLPSIVTDLNSFDFDDKLLISESPWIVDFFAPWCGHCVHFAPYFEKLAKRLEGKVQFGKVNCDEHHHVCVEAGVRAYPSIIFYRGATNGRSQPSRGDHAFRSQDIDDMYDATMRLLQDLEDRKDKQKKKTAKSRKKTPAHDEF</sequence>
<reference evidence="2" key="1">
    <citation type="submission" date="2020-04" db="EMBL/GenBank/DDBJ databases">
        <authorList>
            <person name="Alioto T."/>
            <person name="Alioto T."/>
            <person name="Gomez Garrido J."/>
        </authorList>
    </citation>
    <scope>NUCLEOTIDE SEQUENCE</scope>
    <source>
        <strain evidence="2">A484AB</strain>
    </source>
</reference>
<gene>
    <name evidence="2" type="ORF">PACLA_8A047044</name>
</gene>
<dbReference type="PANTHER" id="PTHR44340">
    <property type="entry name" value="DNAJ HOMOLOG SUBFAMILY C MEMBER 10"/>
    <property type="match status" value="1"/>
</dbReference>
<feature type="non-terminal residue" evidence="2">
    <location>
        <position position="1"/>
    </location>
</feature>
<dbReference type="PROSITE" id="PS00194">
    <property type="entry name" value="THIOREDOXIN_1"/>
    <property type="match status" value="2"/>
</dbReference>
<protein>
    <submittedName>
        <fullName evidence="2">DnaJ homolog subfamily C member 10-like</fullName>
    </submittedName>
</protein>
<dbReference type="PRINTS" id="PR00421">
    <property type="entry name" value="THIOREDOXIN"/>
</dbReference>
<dbReference type="OrthoDB" id="5810603at2759"/>
<feature type="compositionally biased region" description="Basic residues" evidence="1">
    <location>
        <begin position="573"/>
        <end position="585"/>
    </location>
</feature>
<keyword evidence="3" id="KW-1185">Reference proteome</keyword>
<dbReference type="EMBL" id="CACRXK020000544">
    <property type="protein sequence ID" value="CAB3982816.1"/>
    <property type="molecule type" value="Genomic_DNA"/>
</dbReference>
<evidence type="ECO:0000313" key="2">
    <source>
        <dbReference type="EMBL" id="CAB3982816.1"/>
    </source>
</evidence>
<evidence type="ECO:0000313" key="3">
    <source>
        <dbReference type="Proteomes" id="UP001152795"/>
    </source>
</evidence>
<dbReference type="Gene3D" id="3.40.30.10">
    <property type="entry name" value="Glutaredoxin"/>
    <property type="match status" value="5"/>
</dbReference>
<dbReference type="Proteomes" id="UP001152795">
    <property type="component" value="Unassembled WGS sequence"/>
</dbReference>
<feature type="region of interest" description="Disordered" evidence="1">
    <location>
        <begin position="567"/>
        <end position="591"/>
    </location>
</feature>
<dbReference type="CDD" id="cd03004">
    <property type="entry name" value="PDI_a_ERdj5_C"/>
    <property type="match status" value="1"/>
</dbReference>
<dbReference type="Pfam" id="PF00085">
    <property type="entry name" value="Thioredoxin"/>
    <property type="match status" value="3"/>
</dbReference>
<evidence type="ECO:0000256" key="1">
    <source>
        <dbReference type="SAM" id="MobiDB-lite"/>
    </source>
</evidence>
<dbReference type="InterPro" id="IPR036249">
    <property type="entry name" value="Thioredoxin-like_sf"/>
</dbReference>
<dbReference type="PANTHER" id="PTHR44340:SF1">
    <property type="entry name" value="DNAJ HOMOLOG SUBFAMILY C MEMBER 10"/>
    <property type="match status" value="1"/>
</dbReference>